<keyword evidence="7" id="KW-0732">Signal</keyword>
<keyword evidence="6" id="KW-0391">Immunity</keyword>
<evidence type="ECO:0000256" key="1">
    <source>
        <dbReference type="ARBA" id="ARBA00004613"/>
    </source>
</evidence>
<evidence type="ECO:0000256" key="5">
    <source>
        <dbReference type="ARBA" id="ARBA00022588"/>
    </source>
</evidence>
<reference evidence="8 9" key="1">
    <citation type="submission" date="2024-06" db="EMBL/GenBank/DDBJ databases">
        <title>A chromosome-level genome assembly of beet webworm, Loxostege sticticalis.</title>
        <authorList>
            <person name="Zhang Y."/>
        </authorList>
    </citation>
    <scope>NUCLEOTIDE SEQUENCE [LARGE SCALE GENOMIC DNA]</scope>
    <source>
        <strain evidence="8">AQ028</strain>
        <tissue evidence="8">Male pupae</tissue>
    </source>
</reference>
<keyword evidence="5" id="KW-0399">Innate immunity</keyword>
<evidence type="ECO:0000256" key="3">
    <source>
        <dbReference type="ARBA" id="ARBA00022525"/>
    </source>
</evidence>
<evidence type="ECO:0000313" key="8">
    <source>
        <dbReference type="EMBL" id="KAL0811290.1"/>
    </source>
</evidence>
<comment type="caution">
    <text evidence="8">The sequence shown here is derived from an EMBL/GenBank/DDBJ whole genome shotgun (WGS) entry which is preliminary data.</text>
</comment>
<feature type="signal peptide" evidence="7">
    <location>
        <begin position="1"/>
        <end position="22"/>
    </location>
</feature>
<comment type="subcellular location">
    <subcellularLocation>
        <location evidence="1">Secreted</location>
    </subcellularLocation>
</comment>
<dbReference type="GO" id="GO:0050830">
    <property type="term" value="P:defense response to Gram-positive bacterium"/>
    <property type="evidence" value="ECO:0007669"/>
    <property type="project" value="UniProtKB-ARBA"/>
</dbReference>
<feature type="chain" id="PRO_5044877726" evidence="7">
    <location>
        <begin position="23"/>
        <end position="60"/>
    </location>
</feature>
<organism evidence="8 9">
    <name type="scientific">Loxostege sticticalis</name>
    <name type="common">Beet webworm moth</name>
    <dbReference type="NCBI Taxonomy" id="481309"/>
    <lineage>
        <taxon>Eukaryota</taxon>
        <taxon>Metazoa</taxon>
        <taxon>Ecdysozoa</taxon>
        <taxon>Arthropoda</taxon>
        <taxon>Hexapoda</taxon>
        <taxon>Insecta</taxon>
        <taxon>Pterygota</taxon>
        <taxon>Neoptera</taxon>
        <taxon>Endopterygota</taxon>
        <taxon>Lepidoptera</taxon>
        <taxon>Glossata</taxon>
        <taxon>Ditrysia</taxon>
        <taxon>Pyraloidea</taxon>
        <taxon>Crambidae</taxon>
        <taxon>Pyraustinae</taxon>
        <taxon>Loxostege</taxon>
    </lineage>
</organism>
<name>A0ABD0SB68_LOXSC</name>
<evidence type="ECO:0000256" key="7">
    <source>
        <dbReference type="SAM" id="SignalP"/>
    </source>
</evidence>
<dbReference type="GO" id="GO:0045087">
    <property type="term" value="P:innate immune response"/>
    <property type="evidence" value="ECO:0007669"/>
    <property type="project" value="UniProtKB-KW"/>
</dbReference>
<dbReference type="EMBL" id="JBEDNZ010000024">
    <property type="protein sequence ID" value="KAL0811290.1"/>
    <property type="molecule type" value="Genomic_DNA"/>
</dbReference>
<keyword evidence="3" id="KW-0964">Secreted</keyword>
<dbReference type="AlphaFoldDB" id="A0ABD0SB68"/>
<evidence type="ECO:0000256" key="2">
    <source>
        <dbReference type="ARBA" id="ARBA00010680"/>
    </source>
</evidence>
<evidence type="ECO:0000313" key="9">
    <source>
        <dbReference type="Proteomes" id="UP001549921"/>
    </source>
</evidence>
<keyword evidence="4" id="KW-0929">Antimicrobial</keyword>
<comment type="similarity">
    <text evidence="2">Belongs to the cecropin family.</text>
</comment>
<dbReference type="InterPro" id="IPR000875">
    <property type="entry name" value="CecC-like"/>
</dbReference>
<gene>
    <name evidence="8" type="ORF">ABMA28_009704</name>
</gene>
<proteinExistence type="inferred from homology"/>
<dbReference type="GO" id="GO:0005576">
    <property type="term" value="C:extracellular region"/>
    <property type="evidence" value="ECO:0007669"/>
    <property type="project" value="UniProtKB-SubCell"/>
</dbReference>
<evidence type="ECO:0000256" key="6">
    <source>
        <dbReference type="ARBA" id="ARBA00022859"/>
    </source>
</evidence>
<evidence type="ECO:0000256" key="4">
    <source>
        <dbReference type="ARBA" id="ARBA00022529"/>
    </source>
</evidence>
<protein>
    <submittedName>
        <fullName evidence="8">Uncharacterized protein</fullName>
    </submittedName>
</protein>
<accession>A0ABD0SB68</accession>
<dbReference type="Proteomes" id="UP001549921">
    <property type="component" value="Unassembled WGS sequence"/>
</dbReference>
<sequence>MNFAKFFFFFFACLMAVSMVNAAPRWKGWKKIERVGQHIRDGVIKAGPAVAVVGSAASIG</sequence>
<dbReference type="PROSITE" id="PS00268">
    <property type="entry name" value="CECROPIN"/>
    <property type="match status" value="1"/>
</dbReference>
<dbReference type="Pfam" id="PF00272">
    <property type="entry name" value="Cecropin"/>
    <property type="match status" value="1"/>
</dbReference>